<evidence type="ECO:0000256" key="8">
    <source>
        <dbReference type="ARBA" id="ARBA00023136"/>
    </source>
</evidence>
<keyword evidence="7" id="KW-0406">Ion transport</keyword>
<accession>A0A9Q1CIC1</accession>
<keyword evidence="15" id="KW-1185">Reference proteome</keyword>
<evidence type="ECO:0000256" key="4">
    <source>
        <dbReference type="ARBA" id="ARBA00022833"/>
    </source>
</evidence>
<keyword evidence="8 12" id="KW-0472">Membrane</keyword>
<dbReference type="PANTHER" id="PTHR46531:SF1">
    <property type="entry name" value="ZINC TRANSPORTER 6"/>
    <property type="match status" value="1"/>
</dbReference>
<evidence type="ECO:0000256" key="12">
    <source>
        <dbReference type="SAM" id="Phobius"/>
    </source>
</evidence>
<feature type="region of interest" description="Disordered" evidence="11">
    <location>
        <begin position="409"/>
        <end position="451"/>
    </location>
</feature>
<dbReference type="InterPro" id="IPR052005">
    <property type="entry name" value="CDF_SLC30A"/>
</dbReference>
<dbReference type="GO" id="GO:0006829">
    <property type="term" value="P:zinc ion transport"/>
    <property type="evidence" value="ECO:0007669"/>
    <property type="project" value="TreeGrafter"/>
</dbReference>
<evidence type="ECO:0000256" key="1">
    <source>
        <dbReference type="ARBA" id="ARBA00004166"/>
    </source>
</evidence>
<dbReference type="InterPro" id="IPR058533">
    <property type="entry name" value="Cation_efflux_TM"/>
</dbReference>
<feature type="compositionally biased region" description="Polar residues" evidence="11">
    <location>
        <begin position="304"/>
        <end position="314"/>
    </location>
</feature>
<keyword evidence="4" id="KW-0862">Zinc</keyword>
<protein>
    <submittedName>
        <fullName evidence="14">Zinc transporter 6-A</fullName>
    </submittedName>
</protein>
<feature type="region of interest" description="Disordered" evidence="11">
    <location>
        <begin position="337"/>
        <end position="356"/>
    </location>
</feature>
<feature type="transmembrane region" description="Helical" evidence="12">
    <location>
        <begin position="42"/>
        <end position="60"/>
    </location>
</feature>
<evidence type="ECO:0000256" key="9">
    <source>
        <dbReference type="ARBA" id="ARBA00038600"/>
    </source>
</evidence>
<dbReference type="Pfam" id="PF01545">
    <property type="entry name" value="Cation_efflux"/>
    <property type="match status" value="1"/>
</dbReference>
<evidence type="ECO:0000256" key="3">
    <source>
        <dbReference type="ARBA" id="ARBA00022692"/>
    </source>
</evidence>
<feature type="transmembrane region" description="Helical" evidence="12">
    <location>
        <begin position="141"/>
        <end position="161"/>
    </location>
</feature>
<comment type="subcellular location">
    <subcellularLocation>
        <location evidence="1">Golgi apparatus</location>
        <location evidence="1">trans-Golgi network membrane</location>
        <topology evidence="1">Multi-pass membrane protein</topology>
    </subcellularLocation>
</comment>
<dbReference type="InterPro" id="IPR027469">
    <property type="entry name" value="Cation_efflux_TMD_sf"/>
</dbReference>
<evidence type="ECO:0000256" key="5">
    <source>
        <dbReference type="ARBA" id="ARBA00022989"/>
    </source>
</evidence>
<keyword evidence="6" id="KW-0333">Golgi apparatus</keyword>
<proteinExistence type="predicted"/>
<keyword evidence="2" id="KW-0813">Transport</keyword>
<dbReference type="Gene3D" id="1.20.1510.10">
    <property type="entry name" value="Cation efflux protein transmembrane domain"/>
    <property type="match status" value="1"/>
</dbReference>
<feature type="transmembrane region" description="Helical" evidence="12">
    <location>
        <begin position="173"/>
        <end position="192"/>
    </location>
</feature>
<dbReference type="EMBL" id="JAIZAY010000003">
    <property type="protein sequence ID" value="KAJ8045019.1"/>
    <property type="molecule type" value="Genomic_DNA"/>
</dbReference>
<feature type="domain" description="Cation efflux protein transmembrane" evidence="13">
    <location>
        <begin position="1"/>
        <end position="198"/>
    </location>
</feature>
<dbReference type="OrthoDB" id="5382797at2759"/>
<dbReference type="GO" id="GO:0008324">
    <property type="term" value="F:monoatomic cation transmembrane transporter activity"/>
    <property type="evidence" value="ECO:0007669"/>
    <property type="project" value="InterPro"/>
</dbReference>
<dbReference type="GO" id="GO:0005794">
    <property type="term" value="C:Golgi apparatus"/>
    <property type="evidence" value="ECO:0007669"/>
    <property type="project" value="UniProtKB-SubCell"/>
</dbReference>
<evidence type="ECO:0000256" key="10">
    <source>
        <dbReference type="ARBA" id="ARBA00045455"/>
    </source>
</evidence>
<evidence type="ECO:0000259" key="13">
    <source>
        <dbReference type="Pfam" id="PF01545"/>
    </source>
</evidence>
<dbReference type="PANTHER" id="PTHR46531">
    <property type="entry name" value="ZINC TRANSPORTER 6"/>
    <property type="match status" value="1"/>
</dbReference>
<comment type="subunit">
    <text evidence="9">Heterodimer with SLC30A5; form a functional zinc ion transmembrane transporter.</text>
</comment>
<evidence type="ECO:0000256" key="6">
    <source>
        <dbReference type="ARBA" id="ARBA00023034"/>
    </source>
</evidence>
<dbReference type="GO" id="GO:0016020">
    <property type="term" value="C:membrane"/>
    <property type="evidence" value="ECO:0007669"/>
    <property type="project" value="InterPro"/>
</dbReference>
<reference evidence="14" key="1">
    <citation type="submission" date="2021-10" db="EMBL/GenBank/DDBJ databases">
        <title>Tropical sea cucumber genome reveals ecological adaptation and Cuvierian tubules defense mechanism.</title>
        <authorList>
            <person name="Chen T."/>
        </authorList>
    </citation>
    <scope>NUCLEOTIDE SEQUENCE</scope>
    <source>
        <strain evidence="14">Nanhai2018</strain>
        <tissue evidence="14">Muscle</tissue>
    </source>
</reference>
<keyword evidence="5 12" id="KW-1133">Transmembrane helix</keyword>
<organism evidence="14 15">
    <name type="scientific">Holothuria leucospilota</name>
    <name type="common">Black long sea cucumber</name>
    <name type="synonym">Mertensiothuria leucospilota</name>
    <dbReference type="NCBI Taxonomy" id="206669"/>
    <lineage>
        <taxon>Eukaryota</taxon>
        <taxon>Metazoa</taxon>
        <taxon>Echinodermata</taxon>
        <taxon>Eleutherozoa</taxon>
        <taxon>Echinozoa</taxon>
        <taxon>Holothuroidea</taxon>
        <taxon>Aspidochirotacea</taxon>
        <taxon>Aspidochirotida</taxon>
        <taxon>Holothuriidae</taxon>
        <taxon>Holothuria</taxon>
    </lineage>
</organism>
<evidence type="ECO:0000256" key="2">
    <source>
        <dbReference type="ARBA" id="ARBA00022448"/>
    </source>
</evidence>
<dbReference type="SUPFAM" id="SSF161111">
    <property type="entry name" value="Cation efflux protein transmembrane domain-like"/>
    <property type="match status" value="1"/>
</dbReference>
<feature type="compositionally biased region" description="Polar residues" evidence="11">
    <location>
        <begin position="409"/>
        <end position="437"/>
    </location>
</feature>
<evidence type="ECO:0000313" key="14">
    <source>
        <dbReference type="EMBL" id="KAJ8045019.1"/>
    </source>
</evidence>
<comment type="caution">
    <text evidence="14">The sequence shown here is derived from an EMBL/GenBank/DDBJ whole genome shotgun (WGS) entry which is preliminary data.</text>
</comment>
<name>A0A9Q1CIC1_HOLLE</name>
<dbReference type="Proteomes" id="UP001152320">
    <property type="component" value="Chromosome 3"/>
</dbReference>
<dbReference type="AlphaFoldDB" id="A0A9Q1CIC1"/>
<comment type="function">
    <text evidence="10">Has probably no intrinsic transporter activity but together with SLC30A5 forms a functional zinc ion:proton antiporter heterodimer, mediating zinc entry into the lumen of organelles along the secretory pathway. As part of that zinc ion:proton antiporter, contributes to zinc ion homeostasis within the early secretory pathway and regulates the activation and folding of enzymes like alkaline phosphatases and enzymes involved in phosphatidylinositol glycan anchor biosynthesis.</text>
</comment>
<evidence type="ECO:0000256" key="7">
    <source>
        <dbReference type="ARBA" id="ARBA00023065"/>
    </source>
</evidence>
<evidence type="ECO:0000256" key="11">
    <source>
        <dbReference type="SAM" id="MobiDB-lite"/>
    </source>
</evidence>
<feature type="region of interest" description="Disordered" evidence="11">
    <location>
        <begin position="291"/>
        <end position="314"/>
    </location>
</feature>
<keyword evidence="3 12" id="KW-0812">Transmembrane</keyword>
<evidence type="ECO:0000313" key="15">
    <source>
        <dbReference type="Proteomes" id="UP001152320"/>
    </source>
</evidence>
<feature type="transmembrane region" description="Helical" evidence="12">
    <location>
        <begin position="80"/>
        <end position="97"/>
    </location>
</feature>
<feature type="compositionally biased region" description="Polar residues" evidence="11">
    <location>
        <begin position="344"/>
        <end position="356"/>
    </location>
</feature>
<gene>
    <name evidence="14" type="ORF">HOLleu_07937</name>
</gene>
<sequence length="451" mass="49521">MALTAYSTLLLFDLLSLGTSLVSIWVSKQKTSSAYSFGYERFEVLAVFTSTMLASFSAIFIIKECTERIFSQPEIHTGRLMLGAALGFLCHMVVTYGNRNHALSHVSTSSKSSWLQEHFADICKSFCTVVPGLNHLLLPRINPFALVGFGGATALSVADFLIDVNNYHSADTWASYAIAFMLFGTMFPLSVYSGTILLQTTPAHLLGQLDKCLREASTLDGVLEFRNEHFWTLSFGRLAGSLHVRVRRDADEQLVLAHVTNKLSHLVSPLTIQIIKDDWTRVSSISSFSSGHLDNKLTPPTPLPSQYSSAALTKTSHHIPASSVQHLLQQKRLGPVDSMRHPRASSTPFGTPSKDSGISLNMSEPSPILPYIGGGASQSRRAFGETKSKGILRNAPYVNIPLESNYNQAPSWNKHSQEIHPSNSVTVDLSQDRNTPLLSEKQYRGGSSAHR</sequence>